<comment type="function">
    <text evidence="6">Acts as a GTPase activating protein for RAB7A. Does not act on RAB4, RAB5 or RAB6.</text>
</comment>
<dbReference type="Pfam" id="PF00566">
    <property type="entry name" value="RabGAP-TBC"/>
    <property type="match status" value="1"/>
</dbReference>
<evidence type="ECO:0000313" key="12">
    <source>
        <dbReference type="Proteomes" id="UP001318040"/>
    </source>
</evidence>
<dbReference type="Pfam" id="PF12068">
    <property type="entry name" value="PH_RBD"/>
    <property type="match status" value="1"/>
</dbReference>
<evidence type="ECO:0000256" key="4">
    <source>
        <dbReference type="ARBA" id="ARBA00022553"/>
    </source>
</evidence>
<dbReference type="SUPFAM" id="SSF47923">
    <property type="entry name" value="Ypt/Rab-GAP domain of gyp1p"/>
    <property type="match status" value="2"/>
</dbReference>
<dbReference type="SMART" id="SM00164">
    <property type="entry name" value="TBC"/>
    <property type="match status" value="1"/>
</dbReference>
<evidence type="ECO:0000256" key="5">
    <source>
        <dbReference type="ARBA" id="ARBA00022990"/>
    </source>
</evidence>
<dbReference type="Proteomes" id="UP001318040">
    <property type="component" value="Chromosome 7"/>
</dbReference>
<reference evidence="13" key="1">
    <citation type="submission" date="2025-08" db="UniProtKB">
        <authorList>
            <consortium name="RefSeq"/>
        </authorList>
    </citation>
    <scope>IDENTIFICATION</scope>
    <source>
        <tissue evidence="13">Sperm</tissue>
    </source>
</reference>
<keyword evidence="4" id="KW-0597">Phosphoprotein</keyword>
<dbReference type="FunFam" id="1.10.472.80:FF:000005">
    <property type="entry name" value="TBC1 domain family member 15"/>
    <property type="match status" value="1"/>
</dbReference>
<evidence type="ECO:0000256" key="1">
    <source>
        <dbReference type="ARBA" id="ARBA00004496"/>
    </source>
</evidence>
<evidence type="ECO:0000256" key="6">
    <source>
        <dbReference type="ARBA" id="ARBA00055283"/>
    </source>
</evidence>
<dbReference type="RefSeq" id="XP_032804729.1">
    <property type="nucleotide sequence ID" value="XM_032948838.1"/>
</dbReference>
<dbReference type="PROSITE" id="PS50086">
    <property type="entry name" value="TBC_RABGAP"/>
    <property type="match status" value="1"/>
</dbReference>
<protein>
    <recommendedName>
        <fullName evidence="8">TBC1 domain family member 15</fullName>
    </recommendedName>
    <alternativeName>
        <fullName evidence="9">GTPase-activating protein RAB7</fullName>
    </alternativeName>
</protein>
<dbReference type="InterPro" id="IPR000195">
    <property type="entry name" value="Rab-GAP-TBC_dom"/>
</dbReference>
<dbReference type="InterPro" id="IPR021935">
    <property type="entry name" value="SGSM1/2_RBD"/>
</dbReference>
<keyword evidence="12" id="KW-1185">Reference proteome</keyword>
<dbReference type="GeneID" id="116939876"/>
<evidence type="ECO:0000256" key="10">
    <source>
        <dbReference type="SAM" id="MobiDB-lite"/>
    </source>
</evidence>
<gene>
    <name evidence="13" type="primary">LOC116939876</name>
</gene>
<evidence type="ECO:0000256" key="7">
    <source>
        <dbReference type="ARBA" id="ARBA00065268"/>
    </source>
</evidence>
<evidence type="ECO:0000313" key="13">
    <source>
        <dbReference type="RefSeq" id="XP_032804729.1"/>
    </source>
</evidence>
<sequence length="720" mass="80669">MASASRVDKVVYEKDGVFVHTCTKKNNDQDSLIPGILRLFEKPSNSQGRPGAPGFQGTDAFIDWVPVDENGDQLHLLCPKKDSNAVVDWKQQPTGAAAGASVSGRPVRADDVDPGYEPDWAVVNTVGYKKRIGSESEETGVSFQSNARKSKWAFAFSLSDLKSIRKNKPGLGWSYLIFIIRDGTSFPALHFHQGGSKALLTALSRYVSLARSPLDSRLTLVHCHDTRALSQSMDELQLFDDGAPHFVSKFIKDPYTTTLGSFSKVTNFLRESLAQPHEAPRHRPPNEIADLLNESIPGLNINQQEEPGFELITCTELGPRPNVQRREPVSTEEWERYMDPEGRVRDVDKLKAAICQGGLAHSLRKEVWKFVLGYYPWTSTTEERKAVVKKKADEYFRMKLQWKSVSEEQEKRNSNLRDYKNLIEKDVNRTDRTNKFYEGSNNPGLTLLNDILMTYCMYDFDLGYVQGMSDLLSPILYVQENEVDAFWCFVGYMDQVHHNFEESQQGMKTQLVQLCQLLHLLDPSFCDYLETHDSGNLYFCFRWLLIRFKREFSFQDILRLWEVMWTGLPCQNFHLLLCCAILDIERQHMMDAKCGFNEILKHVNELSMKLDVEEILKRGQAIYLQLSQCKELPRSILEILGMGEETVGAGTPESDSNSSSTSSGGGGGSSSSSSHSSGGGSSPSGAGESHSPARGLHAESSVASMADSSIEIVQDDEGGN</sequence>
<dbReference type="FunFam" id="1.10.8.270:FF:000005">
    <property type="entry name" value="TBC1 domain family member 15"/>
    <property type="match status" value="1"/>
</dbReference>
<evidence type="ECO:0000256" key="8">
    <source>
        <dbReference type="ARBA" id="ARBA00067480"/>
    </source>
</evidence>
<keyword evidence="3" id="KW-0963">Cytoplasm</keyword>
<dbReference type="AlphaFoldDB" id="A0AAJ7SSL8"/>
<dbReference type="PANTHER" id="PTHR22957:SF300">
    <property type="entry name" value="TBC1 DOMAIN FAMILY MEMBER 15"/>
    <property type="match status" value="1"/>
</dbReference>
<comment type="subcellular location">
    <subcellularLocation>
        <location evidence="1">Cytoplasm</location>
    </subcellularLocation>
</comment>
<dbReference type="InterPro" id="IPR035969">
    <property type="entry name" value="Rab-GAP_TBC_sf"/>
</dbReference>
<dbReference type="GO" id="GO:0005096">
    <property type="term" value="F:GTPase activator activity"/>
    <property type="evidence" value="ECO:0007669"/>
    <property type="project" value="UniProtKB-KW"/>
</dbReference>
<dbReference type="PANTHER" id="PTHR22957">
    <property type="entry name" value="TBC1 DOMAIN FAMILY MEMBER GTPASE-ACTIVATING PROTEIN"/>
    <property type="match status" value="1"/>
</dbReference>
<evidence type="ECO:0000256" key="9">
    <source>
        <dbReference type="ARBA" id="ARBA00082539"/>
    </source>
</evidence>
<organism evidence="12 13">
    <name type="scientific">Petromyzon marinus</name>
    <name type="common">Sea lamprey</name>
    <dbReference type="NCBI Taxonomy" id="7757"/>
    <lineage>
        <taxon>Eukaryota</taxon>
        <taxon>Metazoa</taxon>
        <taxon>Chordata</taxon>
        <taxon>Craniata</taxon>
        <taxon>Vertebrata</taxon>
        <taxon>Cyclostomata</taxon>
        <taxon>Hyperoartia</taxon>
        <taxon>Petromyzontiformes</taxon>
        <taxon>Petromyzontidae</taxon>
        <taxon>Petromyzon</taxon>
    </lineage>
</organism>
<dbReference type="Gene3D" id="1.10.8.270">
    <property type="entry name" value="putative rabgap domain of human tbc1 domain family member 14 like domains"/>
    <property type="match status" value="1"/>
</dbReference>
<feature type="compositionally biased region" description="Low complexity" evidence="10">
    <location>
        <begin position="650"/>
        <end position="662"/>
    </location>
</feature>
<comment type="subunit">
    <text evidence="7">Interacts with non-phosphorylated form of RAB8A; phosphorylation of RAB8A at 'Thr-72' disrupts this interaction. Interacts with ARMC12.</text>
</comment>
<evidence type="ECO:0000259" key="11">
    <source>
        <dbReference type="PROSITE" id="PS50086"/>
    </source>
</evidence>
<feature type="region of interest" description="Disordered" evidence="10">
    <location>
        <begin position="646"/>
        <end position="720"/>
    </location>
</feature>
<dbReference type="Gene3D" id="1.10.472.80">
    <property type="entry name" value="Ypt/Rab-GAP domain of gyp1p, domain 3"/>
    <property type="match status" value="1"/>
</dbReference>
<keyword evidence="5" id="KW-0007">Acetylation</keyword>
<dbReference type="GO" id="GO:0005737">
    <property type="term" value="C:cytoplasm"/>
    <property type="evidence" value="ECO:0007669"/>
    <property type="project" value="UniProtKB-SubCell"/>
</dbReference>
<proteinExistence type="predicted"/>
<feature type="domain" description="Rab-GAP TBC" evidence="11">
    <location>
        <begin position="358"/>
        <end position="568"/>
    </location>
</feature>
<evidence type="ECO:0000256" key="2">
    <source>
        <dbReference type="ARBA" id="ARBA00022468"/>
    </source>
</evidence>
<accession>A0AAJ7SSL8</accession>
<keyword evidence="2" id="KW-0343">GTPase activation</keyword>
<name>A0AAJ7SSL8_PETMA</name>
<evidence type="ECO:0000256" key="3">
    <source>
        <dbReference type="ARBA" id="ARBA00022490"/>
    </source>
</evidence>
<dbReference type="CTD" id="64786"/>
<dbReference type="KEGG" id="pmrn:116939876"/>